<keyword evidence="4" id="KW-0255">Endonuclease</keyword>
<name>A0A1G2NCI2_9BACT</name>
<proteinExistence type="inferred from homology"/>
<dbReference type="GO" id="GO:0016787">
    <property type="term" value="F:hydrolase activity"/>
    <property type="evidence" value="ECO:0007669"/>
    <property type="project" value="UniProtKB-KW"/>
</dbReference>
<dbReference type="EMBL" id="MHRX01000023">
    <property type="protein sequence ID" value="OHA33797.1"/>
    <property type="molecule type" value="Genomic_DNA"/>
</dbReference>
<keyword evidence="2" id="KW-1277">Toxin-antitoxin system</keyword>
<evidence type="ECO:0008006" key="10">
    <source>
        <dbReference type="Google" id="ProtNLM"/>
    </source>
</evidence>
<keyword evidence="3" id="KW-0540">Nuclease</keyword>
<protein>
    <recommendedName>
        <fullName evidence="10">Type II toxin-antitoxin system HicA family toxin</fullName>
    </recommendedName>
</protein>
<evidence type="ECO:0000313" key="9">
    <source>
        <dbReference type="Proteomes" id="UP000176221"/>
    </source>
</evidence>
<comment type="caution">
    <text evidence="8">The sequence shown here is derived from an EMBL/GenBank/DDBJ whole genome shotgun (WGS) entry which is preliminary data.</text>
</comment>
<evidence type="ECO:0000256" key="4">
    <source>
        <dbReference type="ARBA" id="ARBA00022759"/>
    </source>
</evidence>
<comment type="similarity">
    <text evidence="1">Belongs to the HicA mRNA interferase family.</text>
</comment>
<dbReference type="AlphaFoldDB" id="A0A1G2NCI2"/>
<dbReference type="InterPro" id="IPR012933">
    <property type="entry name" value="HicA_mRNA_interferase"/>
</dbReference>
<keyword evidence="7" id="KW-0346">Stress response</keyword>
<evidence type="ECO:0000256" key="2">
    <source>
        <dbReference type="ARBA" id="ARBA00022649"/>
    </source>
</evidence>
<dbReference type="GO" id="GO:0003729">
    <property type="term" value="F:mRNA binding"/>
    <property type="evidence" value="ECO:0007669"/>
    <property type="project" value="InterPro"/>
</dbReference>
<evidence type="ECO:0000256" key="7">
    <source>
        <dbReference type="ARBA" id="ARBA00023016"/>
    </source>
</evidence>
<gene>
    <name evidence="8" type="ORF">A2928_03000</name>
</gene>
<dbReference type="GO" id="GO:0004519">
    <property type="term" value="F:endonuclease activity"/>
    <property type="evidence" value="ECO:0007669"/>
    <property type="project" value="UniProtKB-KW"/>
</dbReference>
<evidence type="ECO:0000256" key="6">
    <source>
        <dbReference type="ARBA" id="ARBA00022884"/>
    </source>
</evidence>
<evidence type="ECO:0000256" key="3">
    <source>
        <dbReference type="ARBA" id="ARBA00022722"/>
    </source>
</evidence>
<keyword evidence="5" id="KW-0378">Hydrolase</keyword>
<dbReference type="STRING" id="1802319.A2928_03000"/>
<dbReference type="InterPro" id="IPR038570">
    <property type="entry name" value="HicA_sf"/>
</dbReference>
<reference evidence="8 9" key="1">
    <citation type="journal article" date="2016" name="Nat. Commun.">
        <title>Thousands of microbial genomes shed light on interconnected biogeochemical processes in an aquifer system.</title>
        <authorList>
            <person name="Anantharaman K."/>
            <person name="Brown C.T."/>
            <person name="Hug L.A."/>
            <person name="Sharon I."/>
            <person name="Castelle C.J."/>
            <person name="Probst A.J."/>
            <person name="Thomas B.C."/>
            <person name="Singh A."/>
            <person name="Wilkins M.J."/>
            <person name="Karaoz U."/>
            <person name="Brodie E.L."/>
            <person name="Williams K.H."/>
            <person name="Hubbard S.S."/>
            <person name="Banfield J.F."/>
        </authorList>
    </citation>
    <scope>NUCLEOTIDE SEQUENCE [LARGE SCALE GENOMIC DNA]</scope>
</reference>
<dbReference type="SUPFAM" id="SSF54786">
    <property type="entry name" value="YcfA/nrd intein domain"/>
    <property type="match status" value="1"/>
</dbReference>
<evidence type="ECO:0000313" key="8">
    <source>
        <dbReference type="EMBL" id="OHA33797.1"/>
    </source>
</evidence>
<dbReference type="Proteomes" id="UP000176221">
    <property type="component" value="Unassembled WGS sequence"/>
</dbReference>
<evidence type="ECO:0000256" key="1">
    <source>
        <dbReference type="ARBA" id="ARBA00006620"/>
    </source>
</evidence>
<dbReference type="Gene3D" id="3.30.920.30">
    <property type="entry name" value="Hypothetical protein"/>
    <property type="match status" value="1"/>
</dbReference>
<keyword evidence="6" id="KW-0694">RNA-binding</keyword>
<evidence type="ECO:0000256" key="5">
    <source>
        <dbReference type="ARBA" id="ARBA00022801"/>
    </source>
</evidence>
<sequence length="81" mass="9429">MPKLRRLSGKQVVKVFEKFGFDIVAQKGSHIKLRRVVSSTVYQTITISNHSELDRGTSKAIFNQALRYIPDQELRKEFYTK</sequence>
<organism evidence="8 9">
    <name type="scientific">Candidatus Taylorbacteria bacterium RIFCSPLOWO2_01_FULL_45_15b</name>
    <dbReference type="NCBI Taxonomy" id="1802319"/>
    <lineage>
        <taxon>Bacteria</taxon>
        <taxon>Candidatus Tayloriibacteriota</taxon>
    </lineage>
</organism>
<dbReference type="Pfam" id="PF07927">
    <property type="entry name" value="HicA_toxin"/>
    <property type="match status" value="1"/>
</dbReference>
<accession>A0A1G2NCI2</accession>